<dbReference type="Gene3D" id="3.10.450.50">
    <property type="match status" value="1"/>
</dbReference>
<dbReference type="AlphaFoldDB" id="A0A2U1TBF0"/>
<comment type="caution">
    <text evidence="2">The sequence shown here is derived from an EMBL/GenBank/DDBJ whole genome shotgun (WGS) entry which is preliminary data.</text>
</comment>
<proteinExistence type="predicted"/>
<feature type="domain" description="DUF4440" evidence="1">
    <location>
        <begin position="22"/>
        <end position="126"/>
    </location>
</feature>
<dbReference type="EMBL" id="QEFB01000013">
    <property type="protein sequence ID" value="PWC06211.1"/>
    <property type="molecule type" value="Genomic_DNA"/>
</dbReference>
<dbReference type="Pfam" id="PF14534">
    <property type="entry name" value="DUF4440"/>
    <property type="match status" value="1"/>
</dbReference>
<dbReference type="RefSeq" id="WP_108963255.1">
    <property type="nucleotide sequence ID" value="NZ_QEFB01000013.1"/>
</dbReference>
<dbReference type="Proteomes" id="UP000244962">
    <property type="component" value="Unassembled WGS sequence"/>
</dbReference>
<evidence type="ECO:0000313" key="2">
    <source>
        <dbReference type="EMBL" id="PWC06211.1"/>
    </source>
</evidence>
<organism evidence="2 3">
    <name type="scientific">Mycetocola zhujimingii</name>
    <dbReference type="NCBI Taxonomy" id="2079792"/>
    <lineage>
        <taxon>Bacteria</taxon>
        <taxon>Bacillati</taxon>
        <taxon>Actinomycetota</taxon>
        <taxon>Actinomycetes</taxon>
        <taxon>Micrococcales</taxon>
        <taxon>Microbacteriaceae</taxon>
        <taxon>Mycetocola</taxon>
    </lineage>
</organism>
<dbReference type="InterPro" id="IPR027843">
    <property type="entry name" value="DUF4440"/>
</dbReference>
<sequence>MVAEPSSSTSSSTPAHTVSELLTVARNWADAIVANDAARIREFVTEDWAIVSASGISPGSRLLDLVASGDLSHTAMTTVGDTRVRVFGNTAVLTARITNTAVYRGAVTDADEWTTDVFVRRGDRWVCALTHYTATALPGPE</sequence>
<protein>
    <submittedName>
        <fullName evidence="2">DUF4440 domain-containing protein</fullName>
    </submittedName>
</protein>
<gene>
    <name evidence="2" type="ORF">DF223_11375</name>
</gene>
<evidence type="ECO:0000259" key="1">
    <source>
        <dbReference type="Pfam" id="PF14534"/>
    </source>
</evidence>
<name>A0A2U1TBF0_9MICO</name>
<dbReference type="SUPFAM" id="SSF54427">
    <property type="entry name" value="NTF2-like"/>
    <property type="match status" value="1"/>
</dbReference>
<evidence type="ECO:0000313" key="3">
    <source>
        <dbReference type="Proteomes" id="UP000244962"/>
    </source>
</evidence>
<dbReference type="InterPro" id="IPR032710">
    <property type="entry name" value="NTF2-like_dom_sf"/>
</dbReference>
<reference evidence="3" key="1">
    <citation type="submission" date="2018-04" db="EMBL/GenBank/DDBJ databases">
        <authorList>
            <person name="Liu S."/>
            <person name="Wang Z."/>
            <person name="Li J."/>
        </authorList>
    </citation>
    <scope>NUCLEOTIDE SEQUENCE [LARGE SCALE GENOMIC DNA]</scope>
    <source>
        <strain evidence="3">622</strain>
    </source>
</reference>
<keyword evidence="3" id="KW-1185">Reference proteome</keyword>
<accession>A0A2U1TBF0</accession>